<evidence type="ECO:0000313" key="1">
    <source>
        <dbReference type="EMBL" id="GBO12076.1"/>
    </source>
</evidence>
<dbReference type="OrthoDB" id="6137013at2759"/>
<name>A0A4Y2UK91_ARAVE</name>
<proteinExistence type="predicted"/>
<dbReference type="EMBL" id="BGPR01036741">
    <property type="protein sequence ID" value="GBO12076.1"/>
    <property type="molecule type" value="Genomic_DNA"/>
</dbReference>
<organism evidence="1 2">
    <name type="scientific">Araneus ventricosus</name>
    <name type="common">Orbweaver spider</name>
    <name type="synonym">Epeira ventricosa</name>
    <dbReference type="NCBI Taxonomy" id="182803"/>
    <lineage>
        <taxon>Eukaryota</taxon>
        <taxon>Metazoa</taxon>
        <taxon>Ecdysozoa</taxon>
        <taxon>Arthropoda</taxon>
        <taxon>Chelicerata</taxon>
        <taxon>Arachnida</taxon>
        <taxon>Araneae</taxon>
        <taxon>Araneomorphae</taxon>
        <taxon>Entelegynae</taxon>
        <taxon>Araneoidea</taxon>
        <taxon>Araneidae</taxon>
        <taxon>Araneus</taxon>
    </lineage>
</organism>
<accession>A0A4Y2UK91</accession>
<gene>
    <name evidence="1" type="ORF">AVEN_21689_1</name>
</gene>
<keyword evidence="2" id="KW-1185">Reference proteome</keyword>
<reference evidence="1 2" key="1">
    <citation type="journal article" date="2019" name="Sci. Rep.">
        <title>Orb-weaving spider Araneus ventricosus genome elucidates the spidroin gene catalogue.</title>
        <authorList>
            <person name="Kono N."/>
            <person name="Nakamura H."/>
            <person name="Ohtoshi R."/>
            <person name="Moran D.A.P."/>
            <person name="Shinohara A."/>
            <person name="Yoshida Y."/>
            <person name="Fujiwara M."/>
            <person name="Mori M."/>
            <person name="Tomita M."/>
            <person name="Arakawa K."/>
        </authorList>
    </citation>
    <scope>NUCLEOTIDE SEQUENCE [LARGE SCALE GENOMIC DNA]</scope>
</reference>
<comment type="caution">
    <text evidence="1">The sequence shown here is derived from an EMBL/GenBank/DDBJ whole genome shotgun (WGS) entry which is preliminary data.</text>
</comment>
<dbReference type="Proteomes" id="UP000499080">
    <property type="component" value="Unassembled WGS sequence"/>
</dbReference>
<sequence>MLTLDSCSKIRSNIDIDNFVCAELPKKSVNPRLFEIVSKCIIHGPCGTVNPNSLCMRDGTCSENFPKFLNEATEENVNGYPIYQRRAREHVNVGKYEIDNLWIAP</sequence>
<dbReference type="AlphaFoldDB" id="A0A4Y2UK91"/>
<evidence type="ECO:0008006" key="3">
    <source>
        <dbReference type="Google" id="ProtNLM"/>
    </source>
</evidence>
<protein>
    <recommendedName>
        <fullName evidence="3">Helitron helicase-like domain-containing protein</fullName>
    </recommendedName>
</protein>
<evidence type="ECO:0000313" key="2">
    <source>
        <dbReference type="Proteomes" id="UP000499080"/>
    </source>
</evidence>